<dbReference type="InterPro" id="IPR027417">
    <property type="entry name" value="P-loop_NTPase"/>
</dbReference>
<evidence type="ECO:0000256" key="1">
    <source>
        <dbReference type="SAM" id="Phobius"/>
    </source>
</evidence>
<sequence>MVLVYCVILYLVDFFFLLQVTLSSLLNFIDELWSSCGDEIIIIFTTNHIEKLNPALLRPGRMDVHIHMGVPVAGIRVMTCKNAKHGIPYGYLPNYVFNHFKVPLGRGVPGTVKQMFSVVTFLEYECVEGKGPGSLQSVLVQVYVLYSWKAIASEFEKSCETSRDFTPLSKEVST</sequence>
<dbReference type="EMBL" id="CP133614">
    <property type="protein sequence ID" value="WMV18107.1"/>
    <property type="molecule type" value="Genomic_DNA"/>
</dbReference>
<dbReference type="InterPro" id="IPR003959">
    <property type="entry name" value="ATPase_AAA_core"/>
</dbReference>
<protein>
    <recommendedName>
        <fullName evidence="2">ATPase AAA-type core domain-containing protein</fullName>
    </recommendedName>
</protein>
<dbReference type="SUPFAM" id="SSF52540">
    <property type="entry name" value="P-loop containing nucleoside triphosphate hydrolases"/>
    <property type="match status" value="1"/>
</dbReference>
<dbReference type="Proteomes" id="UP001234989">
    <property type="component" value="Chromosome 3"/>
</dbReference>
<organism evidence="3 4">
    <name type="scientific">Solanum verrucosum</name>
    <dbReference type="NCBI Taxonomy" id="315347"/>
    <lineage>
        <taxon>Eukaryota</taxon>
        <taxon>Viridiplantae</taxon>
        <taxon>Streptophyta</taxon>
        <taxon>Embryophyta</taxon>
        <taxon>Tracheophyta</taxon>
        <taxon>Spermatophyta</taxon>
        <taxon>Magnoliopsida</taxon>
        <taxon>eudicotyledons</taxon>
        <taxon>Gunneridae</taxon>
        <taxon>Pentapetalae</taxon>
        <taxon>asterids</taxon>
        <taxon>lamiids</taxon>
        <taxon>Solanales</taxon>
        <taxon>Solanaceae</taxon>
        <taxon>Solanoideae</taxon>
        <taxon>Solaneae</taxon>
        <taxon>Solanum</taxon>
    </lineage>
</organism>
<feature type="transmembrane region" description="Helical" evidence="1">
    <location>
        <begin position="7"/>
        <end position="29"/>
    </location>
</feature>
<keyword evidence="1" id="KW-0812">Transmembrane</keyword>
<accession>A0AAF0Q852</accession>
<keyword evidence="1" id="KW-0472">Membrane</keyword>
<keyword evidence="1" id="KW-1133">Transmembrane helix</keyword>
<evidence type="ECO:0000313" key="4">
    <source>
        <dbReference type="Proteomes" id="UP001234989"/>
    </source>
</evidence>
<evidence type="ECO:0000313" key="3">
    <source>
        <dbReference type="EMBL" id="WMV18107.1"/>
    </source>
</evidence>
<reference evidence="3" key="1">
    <citation type="submission" date="2023-08" db="EMBL/GenBank/DDBJ databases">
        <title>A de novo genome assembly of Solanum verrucosum Schlechtendal, a Mexican diploid species geographically isolated from the other diploid A-genome species in potato relatives.</title>
        <authorList>
            <person name="Hosaka K."/>
        </authorList>
    </citation>
    <scope>NUCLEOTIDE SEQUENCE</scope>
    <source>
        <tissue evidence="3">Young leaves</tissue>
    </source>
</reference>
<proteinExistence type="predicted"/>
<gene>
    <name evidence="3" type="ORF">MTR67_011492</name>
</gene>
<dbReference type="PANTHER" id="PTHR23070">
    <property type="entry name" value="BCS1 AAA-TYPE ATPASE"/>
    <property type="match status" value="1"/>
</dbReference>
<name>A0AAF0Q852_SOLVR</name>
<evidence type="ECO:0000259" key="2">
    <source>
        <dbReference type="Pfam" id="PF00004"/>
    </source>
</evidence>
<dbReference type="GO" id="GO:0016887">
    <property type="term" value="F:ATP hydrolysis activity"/>
    <property type="evidence" value="ECO:0007669"/>
    <property type="project" value="InterPro"/>
</dbReference>
<dbReference type="AlphaFoldDB" id="A0AAF0Q852"/>
<feature type="domain" description="ATPase AAA-type core" evidence="2">
    <location>
        <begin position="20"/>
        <end position="69"/>
    </location>
</feature>
<dbReference type="InterPro" id="IPR050747">
    <property type="entry name" value="Mitochondrial_chaperone_BCS1"/>
</dbReference>
<dbReference type="Gene3D" id="3.40.50.300">
    <property type="entry name" value="P-loop containing nucleotide triphosphate hydrolases"/>
    <property type="match status" value="1"/>
</dbReference>
<keyword evidence="4" id="KW-1185">Reference proteome</keyword>
<dbReference type="Pfam" id="PF00004">
    <property type="entry name" value="AAA"/>
    <property type="match status" value="1"/>
</dbReference>
<dbReference type="GO" id="GO:0005524">
    <property type="term" value="F:ATP binding"/>
    <property type="evidence" value="ECO:0007669"/>
    <property type="project" value="InterPro"/>
</dbReference>